<evidence type="ECO:0000313" key="6">
    <source>
        <dbReference type="Proteomes" id="UP001589628"/>
    </source>
</evidence>
<dbReference type="PROSITE" id="PS51257">
    <property type="entry name" value="PROKAR_LIPOPROTEIN"/>
    <property type="match status" value="1"/>
</dbReference>
<evidence type="ECO:0000256" key="1">
    <source>
        <dbReference type="ARBA" id="ARBA00009091"/>
    </source>
</evidence>
<reference evidence="5 6" key="1">
    <citation type="submission" date="2024-09" db="EMBL/GenBank/DDBJ databases">
        <authorList>
            <person name="Sun Q."/>
            <person name="Mori K."/>
        </authorList>
    </citation>
    <scope>NUCLEOTIDE SEQUENCE [LARGE SCALE GENOMIC DNA]</scope>
    <source>
        <strain evidence="5 6">ATCC 51285</strain>
    </source>
</reference>
<evidence type="ECO:0000313" key="5">
    <source>
        <dbReference type="EMBL" id="MFB9887005.1"/>
    </source>
</evidence>
<keyword evidence="6" id="KW-1185">Reference proteome</keyword>
<name>A0ABV5ZCN0_9GAMM</name>
<comment type="similarity">
    <text evidence="1">Belongs to the Skp family.</text>
</comment>
<dbReference type="PANTHER" id="PTHR35089:SF1">
    <property type="entry name" value="CHAPERONE PROTEIN SKP"/>
    <property type="match status" value="1"/>
</dbReference>
<evidence type="ECO:0000256" key="3">
    <source>
        <dbReference type="SAM" id="Coils"/>
    </source>
</evidence>
<keyword evidence="3" id="KW-0175">Coiled coil</keyword>
<comment type="caution">
    <text evidence="5">The sequence shown here is derived from an EMBL/GenBank/DDBJ whole genome shotgun (WGS) entry which is preliminary data.</text>
</comment>
<dbReference type="InterPro" id="IPR005632">
    <property type="entry name" value="Chaperone_Skp"/>
</dbReference>
<dbReference type="Proteomes" id="UP001589628">
    <property type="component" value="Unassembled WGS sequence"/>
</dbReference>
<dbReference type="EMBL" id="JBHLZN010000003">
    <property type="protein sequence ID" value="MFB9887005.1"/>
    <property type="molecule type" value="Genomic_DNA"/>
</dbReference>
<dbReference type="PANTHER" id="PTHR35089">
    <property type="entry name" value="CHAPERONE PROTEIN SKP"/>
    <property type="match status" value="1"/>
</dbReference>
<evidence type="ECO:0000256" key="4">
    <source>
        <dbReference type="SAM" id="SignalP"/>
    </source>
</evidence>
<proteinExistence type="inferred from homology"/>
<feature type="coiled-coil region" evidence="3">
    <location>
        <begin position="44"/>
        <end position="104"/>
    </location>
</feature>
<protein>
    <submittedName>
        <fullName evidence="5">OmpH family outer membrane protein</fullName>
    </submittedName>
</protein>
<keyword evidence="2 4" id="KW-0732">Signal</keyword>
<accession>A0ABV5ZCN0</accession>
<dbReference type="Gene3D" id="3.30.910.20">
    <property type="entry name" value="Skp domain"/>
    <property type="match status" value="1"/>
</dbReference>
<gene>
    <name evidence="5" type="ORF">ACFFLH_11310</name>
</gene>
<feature type="signal peptide" evidence="4">
    <location>
        <begin position="1"/>
        <end position="22"/>
    </location>
</feature>
<dbReference type="SMART" id="SM00935">
    <property type="entry name" value="OmpH"/>
    <property type="match status" value="1"/>
</dbReference>
<dbReference type="InterPro" id="IPR024930">
    <property type="entry name" value="Skp_dom_sf"/>
</dbReference>
<dbReference type="Pfam" id="PF03938">
    <property type="entry name" value="OmpH"/>
    <property type="match status" value="1"/>
</dbReference>
<evidence type="ECO:0000256" key="2">
    <source>
        <dbReference type="ARBA" id="ARBA00022729"/>
    </source>
</evidence>
<dbReference type="SUPFAM" id="SSF111384">
    <property type="entry name" value="OmpH-like"/>
    <property type="match status" value="1"/>
</dbReference>
<feature type="chain" id="PRO_5045336661" evidence="4">
    <location>
        <begin position="23"/>
        <end position="167"/>
    </location>
</feature>
<sequence>MKSWASACLLGIGLACAPIAQALDVVVLDVPQALFSSDKAKAFMKSMDQEFSESENRLEKLAREIQSSQQKLQKDGSVMSENERRKLEQQLQDKVAEYRFLQQKVQSGRAERQQEFLEGNRPLLDKLIRQIIEEKGIKVILNKQATVFSGPEADMTKLLVDKLNKSK</sequence>
<organism evidence="5 6">
    <name type="scientific">Balneatrix alpica</name>
    <dbReference type="NCBI Taxonomy" id="75684"/>
    <lineage>
        <taxon>Bacteria</taxon>
        <taxon>Pseudomonadati</taxon>
        <taxon>Pseudomonadota</taxon>
        <taxon>Gammaproteobacteria</taxon>
        <taxon>Oceanospirillales</taxon>
        <taxon>Balneatrichaceae</taxon>
        <taxon>Balneatrix</taxon>
    </lineage>
</organism>
<dbReference type="RefSeq" id="WP_027312177.1">
    <property type="nucleotide sequence ID" value="NZ_JAUESS010000001.1"/>
</dbReference>